<name>A0ABY6I2S9_STRPE</name>
<dbReference type="EMBL" id="CP107567">
    <property type="protein sequence ID" value="UYQ61288.1"/>
    <property type="molecule type" value="Genomic_DNA"/>
</dbReference>
<dbReference type="SUPFAM" id="SSF63817">
    <property type="entry name" value="Sortase"/>
    <property type="match status" value="1"/>
</dbReference>
<keyword evidence="4" id="KW-1185">Reference proteome</keyword>
<dbReference type="Proteomes" id="UP001163878">
    <property type="component" value="Chromosome"/>
</dbReference>
<dbReference type="Gene3D" id="2.40.260.10">
    <property type="entry name" value="Sortase"/>
    <property type="match status" value="1"/>
</dbReference>
<dbReference type="Pfam" id="PF04203">
    <property type="entry name" value="Sortase"/>
    <property type="match status" value="1"/>
</dbReference>
<dbReference type="NCBIfam" id="NF033748">
    <property type="entry name" value="class_F_sortase"/>
    <property type="match status" value="1"/>
</dbReference>
<dbReference type="InterPro" id="IPR005754">
    <property type="entry name" value="Sortase"/>
</dbReference>
<evidence type="ECO:0000256" key="1">
    <source>
        <dbReference type="ARBA" id="ARBA00022801"/>
    </source>
</evidence>
<gene>
    <name evidence="3" type="ORF">OGH68_07255</name>
</gene>
<organism evidence="3 4">
    <name type="scientific">Streptomyces peucetius</name>
    <dbReference type="NCBI Taxonomy" id="1950"/>
    <lineage>
        <taxon>Bacteria</taxon>
        <taxon>Bacillati</taxon>
        <taxon>Actinomycetota</taxon>
        <taxon>Actinomycetes</taxon>
        <taxon>Kitasatosporales</taxon>
        <taxon>Streptomycetaceae</taxon>
        <taxon>Streptomyces</taxon>
    </lineage>
</organism>
<sequence length="261" mass="27395">MTATLVTGVVRGCEDPPPDASSVTVAADRPLAAGEPAAKTPVTGATADAEEAEHGSTAGRGGSNDIDLPPLTTRTAGTPPTPAVRTPAPEPAPAARKRTPDRGKGLALPPSPAKKLSVPAITIESPVMELGLDRHGRLTAPPVDNPRIVGWYRDGPSPGERGTSLLVGHRDTKTGPAIFLNLNALKPGDKVDVVRADRRTAVFTVDKVRTYKKDQFPDAEVYGHTGRPELRLLTCGGSFDEKTGYAANVVVFAHLTDVRRV</sequence>
<evidence type="ECO:0000256" key="2">
    <source>
        <dbReference type="SAM" id="MobiDB-lite"/>
    </source>
</evidence>
<feature type="compositionally biased region" description="Low complexity" evidence="2">
    <location>
        <begin position="69"/>
        <end position="87"/>
    </location>
</feature>
<accession>A0ABY6I2S9</accession>
<protein>
    <submittedName>
        <fullName evidence="3">Class F sortase</fullName>
    </submittedName>
</protein>
<dbReference type="InterPro" id="IPR042001">
    <property type="entry name" value="Sortase_F"/>
</dbReference>
<keyword evidence="1" id="KW-0378">Hydrolase</keyword>
<dbReference type="InterPro" id="IPR023365">
    <property type="entry name" value="Sortase_dom-sf"/>
</dbReference>
<dbReference type="CDD" id="cd05829">
    <property type="entry name" value="Sortase_F"/>
    <property type="match status" value="1"/>
</dbReference>
<dbReference type="RefSeq" id="WP_264242496.1">
    <property type="nucleotide sequence ID" value="NZ_CP107567.1"/>
</dbReference>
<reference evidence="3" key="1">
    <citation type="submission" date="2022-10" db="EMBL/GenBank/DDBJ databases">
        <title>Cytochrome P450 Catalyzes Benzene Ring Formation in the Biosynthesis of Trialkyl-Substituted Aromatic Polyketides.</title>
        <authorList>
            <person name="Zhao E."/>
            <person name="Ge H."/>
        </authorList>
    </citation>
    <scope>NUCLEOTIDE SEQUENCE</scope>
    <source>
        <strain evidence="3">NA0869</strain>
    </source>
</reference>
<feature type="region of interest" description="Disordered" evidence="2">
    <location>
        <begin position="1"/>
        <end position="113"/>
    </location>
</feature>
<proteinExistence type="predicted"/>
<evidence type="ECO:0000313" key="4">
    <source>
        <dbReference type="Proteomes" id="UP001163878"/>
    </source>
</evidence>
<evidence type="ECO:0000313" key="3">
    <source>
        <dbReference type="EMBL" id="UYQ61288.1"/>
    </source>
</evidence>